<gene>
    <name evidence="2" type="ORF">ACFQWG_11560</name>
</gene>
<dbReference type="SUPFAM" id="SSF47598">
    <property type="entry name" value="Ribbon-helix-helix"/>
    <property type="match status" value="1"/>
</dbReference>
<proteinExistence type="predicted"/>
<organism evidence="2 3">
    <name type="scientific">Schaalia naturae</name>
    <dbReference type="NCBI Taxonomy" id="635203"/>
    <lineage>
        <taxon>Bacteria</taxon>
        <taxon>Bacillati</taxon>
        <taxon>Actinomycetota</taxon>
        <taxon>Actinomycetes</taxon>
        <taxon>Actinomycetales</taxon>
        <taxon>Actinomycetaceae</taxon>
        <taxon>Schaalia</taxon>
    </lineage>
</organism>
<dbReference type="Gene3D" id="1.10.1220.10">
    <property type="entry name" value="Met repressor-like"/>
    <property type="match status" value="1"/>
</dbReference>
<dbReference type="InterPro" id="IPR013321">
    <property type="entry name" value="Arc_rbn_hlx_hlx"/>
</dbReference>
<reference evidence="3" key="1">
    <citation type="journal article" date="2019" name="Int. J. Syst. Evol. Microbiol.">
        <title>The Global Catalogue of Microorganisms (GCM) 10K type strain sequencing project: providing services to taxonomists for standard genome sequencing and annotation.</title>
        <authorList>
            <consortium name="The Broad Institute Genomics Platform"/>
            <consortium name="The Broad Institute Genome Sequencing Center for Infectious Disease"/>
            <person name="Wu L."/>
            <person name="Ma J."/>
        </authorList>
    </citation>
    <scope>NUCLEOTIDE SEQUENCE [LARGE SCALE GENOMIC DNA]</scope>
    <source>
        <strain evidence="3">CCUG 56698</strain>
    </source>
</reference>
<feature type="domain" description="Ribbon-helix-helix protein CopG" evidence="1">
    <location>
        <begin position="6"/>
        <end position="41"/>
    </location>
</feature>
<dbReference type="CDD" id="cd22231">
    <property type="entry name" value="RHH_NikR_HicB-like"/>
    <property type="match status" value="1"/>
</dbReference>
<evidence type="ECO:0000313" key="3">
    <source>
        <dbReference type="Proteomes" id="UP001596527"/>
    </source>
</evidence>
<name>A0ABW2SQR4_9ACTO</name>
<dbReference type="EMBL" id="JBHTEF010000001">
    <property type="protein sequence ID" value="MFC7581831.1"/>
    <property type="molecule type" value="Genomic_DNA"/>
</dbReference>
<dbReference type="Proteomes" id="UP001596527">
    <property type="component" value="Unassembled WGS sequence"/>
</dbReference>
<accession>A0ABW2SQR4</accession>
<keyword evidence="3" id="KW-1185">Reference proteome</keyword>
<dbReference type="Pfam" id="PF01402">
    <property type="entry name" value="RHH_1"/>
    <property type="match status" value="1"/>
</dbReference>
<evidence type="ECO:0000313" key="2">
    <source>
        <dbReference type="EMBL" id="MFC7581831.1"/>
    </source>
</evidence>
<comment type="caution">
    <text evidence="2">The sequence shown here is derived from an EMBL/GenBank/DDBJ whole genome shotgun (WGS) entry which is preliminary data.</text>
</comment>
<sequence>MSTQTLNISLPQELVAEIDTRATRDYASRSEYIRRAIVNQIRTERNVQAVLDRANARGHQMGITSEQQVYDLIGG</sequence>
<dbReference type="InterPro" id="IPR002145">
    <property type="entry name" value="CopG"/>
</dbReference>
<evidence type="ECO:0000259" key="1">
    <source>
        <dbReference type="Pfam" id="PF01402"/>
    </source>
</evidence>
<dbReference type="RefSeq" id="WP_380975475.1">
    <property type="nucleotide sequence ID" value="NZ_JBHTEF010000001.1"/>
</dbReference>
<dbReference type="InterPro" id="IPR010985">
    <property type="entry name" value="Ribbon_hlx_hlx"/>
</dbReference>
<protein>
    <submittedName>
        <fullName evidence="2">Ribbon-helix-helix domain-containing protein</fullName>
    </submittedName>
</protein>